<reference evidence="1 2" key="1">
    <citation type="journal article" date="2021" name="Nat. Commun.">
        <title>Genetic determinants of endophytism in the Arabidopsis root mycobiome.</title>
        <authorList>
            <person name="Mesny F."/>
            <person name="Miyauchi S."/>
            <person name="Thiergart T."/>
            <person name="Pickel B."/>
            <person name="Atanasova L."/>
            <person name="Karlsson M."/>
            <person name="Huettel B."/>
            <person name="Barry K.W."/>
            <person name="Haridas S."/>
            <person name="Chen C."/>
            <person name="Bauer D."/>
            <person name="Andreopoulos W."/>
            <person name="Pangilinan J."/>
            <person name="LaButti K."/>
            <person name="Riley R."/>
            <person name="Lipzen A."/>
            <person name="Clum A."/>
            <person name="Drula E."/>
            <person name="Henrissat B."/>
            <person name="Kohler A."/>
            <person name="Grigoriev I.V."/>
            <person name="Martin F.M."/>
            <person name="Hacquard S."/>
        </authorList>
    </citation>
    <scope>NUCLEOTIDE SEQUENCE [LARGE SCALE GENOMIC DNA]</scope>
    <source>
        <strain evidence="1 2">MPI-SDFR-AT-0079</strain>
    </source>
</reference>
<protein>
    <submittedName>
        <fullName evidence="1">Glycoside hydrolase family 35 protein</fullName>
    </submittedName>
</protein>
<evidence type="ECO:0000313" key="2">
    <source>
        <dbReference type="Proteomes" id="UP000724584"/>
    </source>
</evidence>
<dbReference type="Proteomes" id="UP000724584">
    <property type="component" value="Unassembled WGS sequence"/>
</dbReference>
<gene>
    <name evidence="1" type="ORF">F5144DRAFT_494633</name>
</gene>
<organism evidence="1 2">
    <name type="scientific">Chaetomium tenue</name>
    <dbReference type="NCBI Taxonomy" id="1854479"/>
    <lineage>
        <taxon>Eukaryota</taxon>
        <taxon>Fungi</taxon>
        <taxon>Dikarya</taxon>
        <taxon>Ascomycota</taxon>
        <taxon>Pezizomycotina</taxon>
        <taxon>Sordariomycetes</taxon>
        <taxon>Sordariomycetidae</taxon>
        <taxon>Sordariales</taxon>
        <taxon>Chaetomiaceae</taxon>
        <taxon>Chaetomium</taxon>
    </lineage>
</organism>
<dbReference type="EMBL" id="JAGIZQ010000005">
    <property type="protein sequence ID" value="KAH6628352.1"/>
    <property type="molecule type" value="Genomic_DNA"/>
</dbReference>
<proteinExistence type="predicted"/>
<evidence type="ECO:0000313" key="1">
    <source>
        <dbReference type="EMBL" id="KAH6628352.1"/>
    </source>
</evidence>
<keyword evidence="1" id="KW-0378">Hydrolase</keyword>
<accession>A0ACB7P6Z3</accession>
<name>A0ACB7P6Z3_9PEZI</name>
<sequence>MRLLPTLLAAALTIGTTALPPSPPFNSKTFDPKALDPKPPPPSTTTTITKRNPLTYAPPTWDNTSLTLLGERFLLFGGEFHPFRLPVPSLWRDVLEKTKALGLNTVSFSVPWALLEGKPGDFRAEGVFDLGGFLEVAREVGVWLVARPGPYVNGDFTGGGLPGWIQRLKGHPRTADVDYLAATDNYAANIGAIIAKAQINNGGKVILYQPESEYRTLIGFNFPDPGYMQYVENQARKAGIVVPFINNDAWNGGHNAPGTGVGQVDLYGQDLYPLDDDCDDMAWDRGSLRESLYSMHLNISPSTPYAIPEFQGGATDYWGGSGFARCAERFNHEQSRVFYKNNFAAGVKIFNINMIYGGTNWGNMGYDRGYTSYDSAAAIAEDRTITREKYSELKLQAQFFKVSPGYLEATPDLQPSAGFYTPNKDITVTAVVGPKGSFYFTRKTAFKEASPVSYTIKLPTSKGVITVPHLGGSLTMPGRDTRIHVTDYPVGNTTLVYCTAEIFTWQEYEDQTVLILYGGMGETHELLMKRTAIGMFTKTSPNVKTKQEGPHLYAQWTVTDKEEQYIRAGNLYIYLIPREAAYKYWVTDLPGHTPLIIRGGYLIRSAALTPDGTLTIRADFNQSDALDLSRNTPTTLLEIIGVPLSALTLTINTTPTPHTLNPASPLSASTNNWLARTDLPHFTPPLPTLSTLPWRYLNTLPELHPSYSDAAWPAANHTTTNNTYLQTPSTPTSLFASDYTFHAGGALLYRGHFTARGGETSLAMQTQGGVGFAMVAWLNGTVLPSSGDGDGGGGGWAGNRSASWRREEWAVRLVPGAEYVLTVLVDNMGNGLNGLVGGDEMKAPRGIMDWRFGMGGGGEAPEVRWKVTGNLGGEDYVDKVRGPLNEGGLFAERMGYHQPGVPEGEGGFVEGRSPLDGIDEPGVGFWRAEMTLDIPGETWDVPLSFEFPAIDASGGSGKYRAMLWVNGFQFGRYISHIGPQTSFPVPEGILNYHGTNTIAIAIWATQPGGARLSSLELKAGTPVLTGRQPVINVAAPAWTARPGAY</sequence>
<comment type="caution">
    <text evidence="1">The sequence shown here is derived from an EMBL/GenBank/DDBJ whole genome shotgun (WGS) entry which is preliminary data.</text>
</comment>
<keyword evidence="2" id="KW-1185">Reference proteome</keyword>